<feature type="region of interest" description="Disordered" evidence="1">
    <location>
        <begin position="217"/>
        <end position="255"/>
    </location>
</feature>
<feature type="domain" description="DUF7820" evidence="3">
    <location>
        <begin position="386"/>
        <end position="748"/>
    </location>
</feature>
<feature type="compositionally biased region" description="Polar residues" evidence="1">
    <location>
        <begin position="62"/>
        <end position="83"/>
    </location>
</feature>
<name>A0AAE8MXQ3_9PEZI</name>
<evidence type="ECO:0000259" key="3">
    <source>
        <dbReference type="Pfam" id="PF25130"/>
    </source>
</evidence>
<evidence type="ECO:0000256" key="1">
    <source>
        <dbReference type="SAM" id="MobiDB-lite"/>
    </source>
</evidence>
<feature type="compositionally biased region" description="Acidic residues" evidence="1">
    <location>
        <begin position="542"/>
        <end position="557"/>
    </location>
</feature>
<gene>
    <name evidence="4" type="ORF">DNG_05334</name>
</gene>
<evidence type="ECO:0000313" key="5">
    <source>
        <dbReference type="Proteomes" id="UP001187682"/>
    </source>
</evidence>
<dbReference type="Proteomes" id="UP001187682">
    <property type="component" value="Unassembled WGS sequence"/>
</dbReference>
<protein>
    <recommendedName>
        <fullName evidence="3">DUF7820 domain-containing protein</fullName>
    </recommendedName>
</protein>
<dbReference type="PANTHER" id="PTHR42078">
    <property type="entry name" value="GLUCAN 1, 4-ALPHA-GLUCOSIDASE"/>
    <property type="match status" value="1"/>
</dbReference>
<evidence type="ECO:0000256" key="2">
    <source>
        <dbReference type="SAM" id="Phobius"/>
    </source>
</evidence>
<feature type="region of interest" description="Disordered" evidence="1">
    <location>
        <begin position="271"/>
        <end position="305"/>
    </location>
</feature>
<dbReference type="InterPro" id="IPR056722">
    <property type="entry name" value="DUF7820"/>
</dbReference>
<dbReference type="Pfam" id="PF25130">
    <property type="entry name" value="DUF7820"/>
    <property type="match status" value="1"/>
</dbReference>
<keyword evidence="2" id="KW-0812">Transmembrane</keyword>
<feature type="region of interest" description="Disordered" evidence="1">
    <location>
        <begin position="521"/>
        <end position="578"/>
    </location>
</feature>
<keyword evidence="5" id="KW-1185">Reference proteome</keyword>
<feature type="compositionally biased region" description="Polar residues" evidence="1">
    <location>
        <begin position="281"/>
        <end position="297"/>
    </location>
</feature>
<dbReference type="PANTHER" id="PTHR42078:SF1">
    <property type="entry name" value="GLUCAN 1, 4-ALPHA-GLUCOSIDASE"/>
    <property type="match status" value="1"/>
</dbReference>
<dbReference type="AlphaFoldDB" id="A0AAE8MXQ3"/>
<dbReference type="EMBL" id="ONZQ02000007">
    <property type="protein sequence ID" value="SPO02661.1"/>
    <property type="molecule type" value="Genomic_DNA"/>
</dbReference>
<feature type="region of interest" description="Disordered" evidence="1">
    <location>
        <begin position="636"/>
        <end position="657"/>
    </location>
</feature>
<comment type="caution">
    <text evidence="4">The sequence shown here is derived from an EMBL/GenBank/DDBJ whole genome shotgun (WGS) entry which is preliminary data.</text>
</comment>
<feature type="compositionally biased region" description="Low complexity" evidence="1">
    <location>
        <begin position="39"/>
        <end position="53"/>
    </location>
</feature>
<reference evidence="4" key="1">
    <citation type="submission" date="2018-03" db="EMBL/GenBank/DDBJ databases">
        <authorList>
            <person name="Guldener U."/>
        </authorList>
    </citation>
    <scope>NUCLEOTIDE SEQUENCE</scope>
</reference>
<keyword evidence="2" id="KW-1133">Transmembrane helix</keyword>
<proteinExistence type="predicted"/>
<feature type="transmembrane region" description="Helical" evidence="2">
    <location>
        <begin position="332"/>
        <end position="363"/>
    </location>
</feature>
<accession>A0AAE8MXQ3</accession>
<evidence type="ECO:0000313" key="4">
    <source>
        <dbReference type="EMBL" id="SPO02661.1"/>
    </source>
</evidence>
<sequence>MDERGGSRTAGENRASMRTSILLSSVGDEDNENIPVIISPSPDSTGPTTDSTSQNGGLLAPSNLTSPDDNTLQRPNSVHSRPSSIAKPHAQGVPPPRTDAISPELGLRGTSDNPVQAEAPYEGPSNPSHPYQMYPQRAMSISTISTTPGPEASYSGSRGPTHPYGLYPQITPTIDSQPGSVPVGFPGMTNAYPRRVAPGGDEITSFTGSLTHSHLEELPPYTRYPDNAPAPKVEDSQPTTEAQPTGEARPGPASQVTPLAAIPAIPGAGGIGLATRDPEFGSTSSDVGSPRLSTRSFTSDDDSHHEINTAARTVVNEKPERKSWQQKATRKLWGIIPFWAVGLLGIALIVMGVILGAVIGTFLSKHPKGPKGGKPFRPPAPELNGTQEVILLESVPEDLPDLEVGTWGLLPLVIGQAPSTCFEKPDQSQAWTCNTPFNLLSLDLQTTDDEPPTSAYQLKFTIFKDSLGFAKYAWGARSPSIPEHQTLRLVSDPADPGLGPAWWVRVAYNKTVILPEDRLSNQTEVSRRRRRDLSLDGSSVSEEGDGAQEAEDAAENEDPNKKKGQPFPVPGAQDGDRPWICTWPDTVLEMFVYPRQNNTFNTHAATASFSSWPGFPTPTSTSTSVGEALTAEVIPTGTPSVPAESPSAVPSGTSSAPPWTMPKFPPLPPPFPKIVKVTERRTGASADSVVYCEQVEIIDGGTNHRPHLDEKGRPIRIAVPERGGSSQSPSSNLVIRETPPSECGCVWMVE</sequence>
<feature type="compositionally biased region" description="Low complexity" evidence="1">
    <location>
        <begin position="639"/>
        <end position="657"/>
    </location>
</feature>
<keyword evidence="2" id="KW-0472">Membrane</keyword>
<feature type="region of interest" description="Disordered" evidence="1">
    <location>
        <begin position="1"/>
        <end position="186"/>
    </location>
</feature>
<organism evidence="4 5">
    <name type="scientific">Cephalotrichum gorgonifer</name>
    <dbReference type="NCBI Taxonomy" id="2041049"/>
    <lineage>
        <taxon>Eukaryota</taxon>
        <taxon>Fungi</taxon>
        <taxon>Dikarya</taxon>
        <taxon>Ascomycota</taxon>
        <taxon>Pezizomycotina</taxon>
        <taxon>Sordariomycetes</taxon>
        <taxon>Hypocreomycetidae</taxon>
        <taxon>Microascales</taxon>
        <taxon>Microascaceae</taxon>
        <taxon>Cephalotrichum</taxon>
    </lineage>
</organism>
<feature type="compositionally biased region" description="Polar residues" evidence="1">
    <location>
        <begin position="139"/>
        <end position="158"/>
    </location>
</feature>
<feature type="compositionally biased region" description="Polar residues" evidence="1">
    <location>
        <begin position="170"/>
        <end position="179"/>
    </location>
</feature>